<evidence type="ECO:0000256" key="2">
    <source>
        <dbReference type="ARBA" id="ARBA00022803"/>
    </source>
</evidence>
<dbReference type="PANTHER" id="PTHR22767:SF2">
    <property type="entry name" value="N(ALPHA)-ACETYLTRANSFERASE 15_16, ISOFORM A"/>
    <property type="match status" value="1"/>
</dbReference>
<dbReference type="EMBL" id="JANCYW010000016">
    <property type="protein sequence ID" value="KAK4538091.1"/>
    <property type="molecule type" value="Genomic_DNA"/>
</dbReference>
<feature type="compositionally biased region" description="Basic and acidic residues" evidence="4">
    <location>
        <begin position="14"/>
        <end position="36"/>
    </location>
</feature>
<accession>A0AAV9J1D9</accession>
<dbReference type="GO" id="GO:0005737">
    <property type="term" value="C:cytoplasm"/>
    <property type="evidence" value="ECO:0007669"/>
    <property type="project" value="TreeGrafter"/>
</dbReference>
<feature type="repeat" description="TPR" evidence="3">
    <location>
        <begin position="106"/>
        <end position="139"/>
    </location>
</feature>
<dbReference type="Pfam" id="PF13432">
    <property type="entry name" value="TPR_16"/>
    <property type="match status" value="1"/>
</dbReference>
<name>A0AAV9J1D9_CYACA</name>
<dbReference type="PROSITE" id="PS50005">
    <property type="entry name" value="TPR"/>
    <property type="match status" value="1"/>
</dbReference>
<evidence type="ECO:0000313" key="5">
    <source>
        <dbReference type="EMBL" id="KAK4538091.1"/>
    </source>
</evidence>
<reference evidence="5 6" key="1">
    <citation type="submission" date="2022-07" db="EMBL/GenBank/DDBJ databases">
        <title>Genome-wide signatures of adaptation to extreme environments.</title>
        <authorList>
            <person name="Cho C.H."/>
            <person name="Yoon H.S."/>
        </authorList>
    </citation>
    <scope>NUCLEOTIDE SEQUENCE [LARGE SCALE GENOMIC DNA]</scope>
    <source>
        <strain evidence="5 6">DBV 063 E5</strain>
    </source>
</reference>
<feature type="compositionally biased region" description="Low complexity" evidence="4">
    <location>
        <begin position="1"/>
        <end position="12"/>
    </location>
</feature>
<dbReference type="AlphaFoldDB" id="A0AAV9J1D9"/>
<gene>
    <name evidence="5" type="ORF">CDCA_CDCA16G4116</name>
</gene>
<keyword evidence="6" id="KW-1185">Reference proteome</keyword>
<comment type="caution">
    <text evidence="5">The sequence shown here is derived from an EMBL/GenBank/DDBJ whole genome shotgun (WGS) entry which is preliminary data.</text>
</comment>
<keyword evidence="1" id="KW-0677">Repeat</keyword>
<evidence type="ECO:0000313" key="6">
    <source>
        <dbReference type="Proteomes" id="UP001301350"/>
    </source>
</evidence>
<dbReference type="Gene3D" id="1.25.40.1010">
    <property type="match status" value="2"/>
</dbReference>
<dbReference type="PANTHER" id="PTHR22767">
    <property type="entry name" value="N-TERMINAL ACETYLTRANSFERASE-RELATED"/>
    <property type="match status" value="1"/>
</dbReference>
<proteinExistence type="predicted"/>
<evidence type="ECO:0000256" key="3">
    <source>
        <dbReference type="PROSITE-ProRule" id="PRU00339"/>
    </source>
</evidence>
<protein>
    <submittedName>
        <fullName evidence="5">Uncharacterized protein</fullName>
    </submittedName>
</protein>
<dbReference type="Pfam" id="PF12569">
    <property type="entry name" value="NatA_aux_su"/>
    <property type="match status" value="1"/>
</dbReference>
<evidence type="ECO:0000256" key="1">
    <source>
        <dbReference type="ARBA" id="ARBA00022737"/>
    </source>
</evidence>
<keyword evidence="2 3" id="KW-0802">TPR repeat</keyword>
<dbReference type="SUPFAM" id="SSF48452">
    <property type="entry name" value="TPR-like"/>
    <property type="match status" value="2"/>
</dbReference>
<dbReference type="Proteomes" id="UP001301350">
    <property type="component" value="Unassembled WGS sequence"/>
</dbReference>
<feature type="region of interest" description="Disordered" evidence="4">
    <location>
        <begin position="1"/>
        <end position="36"/>
    </location>
</feature>
<dbReference type="InterPro" id="IPR011990">
    <property type="entry name" value="TPR-like_helical_dom_sf"/>
</dbReference>
<organism evidence="5 6">
    <name type="scientific">Cyanidium caldarium</name>
    <name type="common">Red alga</name>
    <dbReference type="NCBI Taxonomy" id="2771"/>
    <lineage>
        <taxon>Eukaryota</taxon>
        <taxon>Rhodophyta</taxon>
        <taxon>Bangiophyceae</taxon>
        <taxon>Cyanidiales</taxon>
        <taxon>Cyanidiaceae</taxon>
        <taxon>Cyanidium</taxon>
    </lineage>
</organism>
<feature type="region of interest" description="Disordered" evidence="4">
    <location>
        <begin position="616"/>
        <end position="638"/>
    </location>
</feature>
<sequence length="775" mass="87833">MTRRSAAASGRGHSAGDHLKRDAGGDGQHRKEALPPKEKALFEQAARLHDTRQLKKALKISDQILRRVPDHGETLALRALVLAGMGQREEAHALVHRALRQDVRSSYAWRMLALMHRQGQELREAGKAYQQVVRLEPDAVDALRELVAIQLHLRELEGALATQQRLVQVVQLRAGAQSHWMTLAIINHLLDRHEEALQTLDAWDRASAKQAAVRELAGDREVHTERVHLLELRLRFAECCDDAARKRACVERYEKHPEQYASVVLERVARLYEQLERVADAERCYRALLRVFPENAAYFEGLRRCVSPEVDTASLYRQVAAACRESEAQWRLAPLACCRGLLEHLPADDAELDALAGEMLERFLEASVPSLFAVLEPLYRDEAKVAVIERHLQEARRREHRHAEALSLLEAQHVFRRSGDRERALAILERHPESLECHEARARLLYASGAYRPAYEAADAARRLDLRDRAINSLTVEYALRAGEIERATELIAAFTHDGELPTNQALYNLQVIWFELARGDAYWREQRLDRALKNYTAVLRHFDDFRGDELFCETRYAELVAHGTFIDTVRWQDRLFTHEHYVRAVCGAVRCYCAVQEGGEAVLQRLAQLRLTASGNHRGGSEARKPAKRAGSVEWAEDDPDGEQLVRVEDPLLEAQRLLMTLLQRWPADTPVPKSVLELLLEVALRRGKWVLALHAVYTACGEAQATGELTPGALEMLRRLLRAWDRKGGQERDVLTMEVEALRRRVDVSQGVMTADALQPPALSGQKSIASED</sequence>
<dbReference type="Gene3D" id="1.25.40.1040">
    <property type="match status" value="1"/>
</dbReference>
<dbReference type="InterPro" id="IPR019734">
    <property type="entry name" value="TPR_rpt"/>
</dbReference>
<dbReference type="SMART" id="SM00028">
    <property type="entry name" value="TPR"/>
    <property type="match status" value="5"/>
</dbReference>
<evidence type="ECO:0000256" key="4">
    <source>
        <dbReference type="SAM" id="MobiDB-lite"/>
    </source>
</evidence>
<dbReference type="InterPro" id="IPR021183">
    <property type="entry name" value="NatA_aux_su"/>
</dbReference>